<accession>A0A2K2D9N0</accession>
<evidence type="ECO:0000313" key="3">
    <source>
        <dbReference type="Proteomes" id="UP000008810"/>
    </source>
</evidence>
<evidence type="ECO:0000313" key="1">
    <source>
        <dbReference type="EMBL" id="PNT70986.1"/>
    </source>
</evidence>
<dbReference type="EMBL" id="CM000881">
    <property type="protein sequence ID" value="PNT70986.1"/>
    <property type="molecule type" value="Genomic_DNA"/>
</dbReference>
<reference evidence="1" key="2">
    <citation type="submission" date="2017-06" db="EMBL/GenBank/DDBJ databases">
        <title>WGS assembly of Brachypodium distachyon.</title>
        <authorList>
            <consortium name="The International Brachypodium Initiative"/>
            <person name="Lucas S."/>
            <person name="Harmon-Smith M."/>
            <person name="Lail K."/>
            <person name="Tice H."/>
            <person name="Grimwood J."/>
            <person name="Bruce D."/>
            <person name="Barry K."/>
            <person name="Shu S."/>
            <person name="Lindquist E."/>
            <person name="Wang M."/>
            <person name="Pitluck S."/>
            <person name="Vogel J.P."/>
            <person name="Garvin D.F."/>
            <person name="Mockler T.C."/>
            <person name="Schmutz J."/>
            <person name="Rokhsar D."/>
            <person name="Bevan M.W."/>
        </authorList>
    </citation>
    <scope>NUCLEOTIDE SEQUENCE</scope>
    <source>
        <strain evidence="1">Bd21</strain>
    </source>
</reference>
<reference evidence="1 2" key="1">
    <citation type="journal article" date="2010" name="Nature">
        <title>Genome sequencing and analysis of the model grass Brachypodium distachyon.</title>
        <authorList>
            <consortium name="International Brachypodium Initiative"/>
        </authorList>
    </citation>
    <scope>NUCLEOTIDE SEQUENCE [LARGE SCALE GENOMIC DNA]</scope>
    <source>
        <strain evidence="1 2">Bd21</strain>
    </source>
</reference>
<dbReference type="Gramene" id="PNT70986">
    <property type="protein sequence ID" value="PNT70986"/>
    <property type="gene ID" value="BRADI_2g20935v3"/>
</dbReference>
<sequence>MIQKLATGVQYQSPWLTYRVWIIYLSVVLRETKLCMDKLFIFLLICMSNRQAACTHALLDPAVWVRTET</sequence>
<proteinExistence type="predicted"/>
<dbReference type="Proteomes" id="UP000008810">
    <property type="component" value="Chromosome 2"/>
</dbReference>
<gene>
    <name evidence="1" type="ORF">BRADI_2g20935v3</name>
</gene>
<dbReference type="EnsemblPlants" id="PNT70986">
    <property type="protein sequence ID" value="PNT70986"/>
    <property type="gene ID" value="BRADI_2g20935v3"/>
</dbReference>
<organism evidence="1">
    <name type="scientific">Brachypodium distachyon</name>
    <name type="common">Purple false brome</name>
    <name type="synonym">Trachynia distachya</name>
    <dbReference type="NCBI Taxonomy" id="15368"/>
    <lineage>
        <taxon>Eukaryota</taxon>
        <taxon>Viridiplantae</taxon>
        <taxon>Streptophyta</taxon>
        <taxon>Embryophyta</taxon>
        <taxon>Tracheophyta</taxon>
        <taxon>Spermatophyta</taxon>
        <taxon>Magnoliopsida</taxon>
        <taxon>Liliopsida</taxon>
        <taxon>Poales</taxon>
        <taxon>Poaceae</taxon>
        <taxon>BOP clade</taxon>
        <taxon>Pooideae</taxon>
        <taxon>Stipodae</taxon>
        <taxon>Brachypodieae</taxon>
        <taxon>Brachypodium</taxon>
    </lineage>
</organism>
<name>A0A2K2D9N0_BRADI</name>
<dbReference type="AlphaFoldDB" id="A0A2K2D9N0"/>
<keyword evidence="3" id="KW-1185">Reference proteome</keyword>
<dbReference type="InParanoid" id="A0A2K2D9N0"/>
<evidence type="ECO:0000313" key="2">
    <source>
        <dbReference type="EnsemblPlants" id="PNT70986"/>
    </source>
</evidence>
<reference evidence="2" key="3">
    <citation type="submission" date="2018-08" db="UniProtKB">
        <authorList>
            <consortium name="EnsemblPlants"/>
        </authorList>
    </citation>
    <scope>IDENTIFICATION</scope>
    <source>
        <strain evidence="2">cv. Bd21</strain>
    </source>
</reference>
<protein>
    <submittedName>
        <fullName evidence="1 2">Uncharacterized protein</fullName>
    </submittedName>
</protein>